<evidence type="ECO:0000313" key="11">
    <source>
        <dbReference type="Proteomes" id="UP000442535"/>
    </source>
</evidence>
<keyword evidence="6" id="KW-0175">Coiled coil</keyword>
<evidence type="ECO:0000256" key="4">
    <source>
        <dbReference type="ARBA" id="ARBA00029447"/>
    </source>
</evidence>
<comment type="caution">
    <text evidence="10">The sequence shown here is derived from an EMBL/GenBank/DDBJ whole genome shotgun (WGS) entry which is preliminary data.</text>
</comment>
<dbReference type="GO" id="GO:0007165">
    <property type="term" value="P:signal transduction"/>
    <property type="evidence" value="ECO:0007669"/>
    <property type="project" value="UniProtKB-KW"/>
</dbReference>
<dbReference type="GO" id="GO:0004888">
    <property type="term" value="F:transmembrane signaling receptor activity"/>
    <property type="evidence" value="ECO:0007669"/>
    <property type="project" value="InterPro"/>
</dbReference>
<dbReference type="Pfam" id="PF00015">
    <property type="entry name" value="MCPsignal"/>
    <property type="match status" value="1"/>
</dbReference>
<dbReference type="SUPFAM" id="SSF58104">
    <property type="entry name" value="Methyl-accepting chemotaxis protein (MCP) signaling domain"/>
    <property type="match status" value="1"/>
</dbReference>
<dbReference type="PANTHER" id="PTHR32089">
    <property type="entry name" value="METHYL-ACCEPTING CHEMOTAXIS PROTEIN MCPB"/>
    <property type="match status" value="1"/>
</dbReference>
<evidence type="ECO:0000256" key="2">
    <source>
        <dbReference type="ARBA" id="ARBA00022989"/>
    </source>
</evidence>
<evidence type="ECO:0000256" key="7">
    <source>
        <dbReference type="SAM" id="Phobius"/>
    </source>
</evidence>
<dbReference type="SMART" id="SM00283">
    <property type="entry name" value="MA"/>
    <property type="match status" value="1"/>
</dbReference>
<dbReference type="CDD" id="cd06225">
    <property type="entry name" value="HAMP"/>
    <property type="match status" value="1"/>
</dbReference>
<name>A0A7K0K0W5_9ACTO</name>
<dbReference type="PANTHER" id="PTHR32089:SF112">
    <property type="entry name" value="LYSOZYME-LIKE PROTEIN-RELATED"/>
    <property type="match status" value="1"/>
</dbReference>
<protein>
    <submittedName>
        <fullName evidence="10">Methyl-accepting chemotaxis protein</fullName>
    </submittedName>
</protein>
<dbReference type="Gene3D" id="1.10.287.950">
    <property type="entry name" value="Methyl-accepting chemotaxis protein"/>
    <property type="match status" value="1"/>
</dbReference>
<dbReference type="Pfam" id="PF00672">
    <property type="entry name" value="HAMP"/>
    <property type="match status" value="1"/>
</dbReference>
<gene>
    <name evidence="10" type="ORF">FYJ63_02215</name>
</gene>
<comment type="similarity">
    <text evidence="4">Belongs to the methyl-accepting chemotaxis (MCP) protein family.</text>
</comment>
<keyword evidence="3 5" id="KW-0807">Transducer</keyword>
<evidence type="ECO:0000313" key="10">
    <source>
        <dbReference type="EMBL" id="MST49074.1"/>
    </source>
</evidence>
<evidence type="ECO:0000259" key="9">
    <source>
        <dbReference type="PROSITE" id="PS50885"/>
    </source>
</evidence>
<dbReference type="InterPro" id="IPR004090">
    <property type="entry name" value="Chemotax_Me-accpt_rcpt"/>
</dbReference>
<feature type="coiled-coil region" evidence="6">
    <location>
        <begin position="88"/>
        <end position="132"/>
    </location>
</feature>
<dbReference type="RefSeq" id="WP_154543389.1">
    <property type="nucleotide sequence ID" value="NZ_VUMY01000003.1"/>
</dbReference>
<dbReference type="Proteomes" id="UP000442535">
    <property type="component" value="Unassembled WGS sequence"/>
</dbReference>
<evidence type="ECO:0000259" key="8">
    <source>
        <dbReference type="PROSITE" id="PS50111"/>
    </source>
</evidence>
<dbReference type="InterPro" id="IPR004089">
    <property type="entry name" value="MCPsignal_dom"/>
</dbReference>
<proteinExistence type="inferred from homology"/>
<evidence type="ECO:0000256" key="5">
    <source>
        <dbReference type="PROSITE-ProRule" id="PRU00284"/>
    </source>
</evidence>
<organism evidence="10 11">
    <name type="scientific">Mobiluncus porci</name>
    <dbReference type="NCBI Taxonomy" id="2652278"/>
    <lineage>
        <taxon>Bacteria</taxon>
        <taxon>Bacillati</taxon>
        <taxon>Actinomycetota</taxon>
        <taxon>Actinomycetes</taxon>
        <taxon>Actinomycetales</taxon>
        <taxon>Actinomycetaceae</taxon>
        <taxon>Mobiluncus</taxon>
    </lineage>
</organism>
<dbReference type="SMART" id="SM00304">
    <property type="entry name" value="HAMP"/>
    <property type="match status" value="1"/>
</dbReference>
<dbReference type="PRINTS" id="PR00260">
    <property type="entry name" value="CHEMTRNSDUCR"/>
</dbReference>
<dbReference type="EMBL" id="VUMY01000003">
    <property type="protein sequence ID" value="MST49074.1"/>
    <property type="molecule type" value="Genomic_DNA"/>
</dbReference>
<feature type="transmembrane region" description="Helical" evidence="7">
    <location>
        <begin position="210"/>
        <end position="232"/>
    </location>
</feature>
<feature type="transmembrane region" description="Helical" evidence="7">
    <location>
        <begin position="45"/>
        <end position="67"/>
    </location>
</feature>
<keyword evidence="2 7" id="KW-1133">Transmembrane helix</keyword>
<keyword evidence="7" id="KW-0472">Membrane</keyword>
<sequence length="553" mass="57943">MNEMDQTRTAGDNTASSVVTVPALAPEVTPPVASKRRPILKQLQVLRNMGLVTIAVVLVIVIFWAVWLTVQLNGQSDVYLRDGEAWKITELSARVVAEESELSSALNQRLPAERVTARLEALKATSEELSSALKAVPAEIKNDGLMTVTEQAGKISANVATVLNNPHAQAISSDFKANLQIQQELRPLTDALSKRNQAEAADTAVSAHRMVFIGEVLLVAAPLAALIIGGIMTHQIRTRITRSVNNMTRALEAMATGDLTARAETPINDELRDTAEALNSAQAALSTLMQHTSSTADRVAAYSADVSAGVSSVRNTTRELTGKATGIVAASNEIATYIETMAAGAEEMGASIRDISSNATEASRIAQEATEVSARAGKTVGKLGESSAQIGEVIKAITSISEQTNLLALNATIEAARAGDSGKGFAVVANEVKELAEETGKATESIAAMISRIQADSEAASAAISEINSIINQINGYQTSIASAVEEQTATTAEITRSITEASGGSQDITAYVGNFASSIQALEGKIAVAAGSAAELQAEANNMHDQVAAYRF</sequence>
<evidence type="ECO:0000256" key="1">
    <source>
        <dbReference type="ARBA" id="ARBA00022692"/>
    </source>
</evidence>
<dbReference type="AlphaFoldDB" id="A0A7K0K0W5"/>
<reference evidence="10 11" key="1">
    <citation type="submission" date="2019-08" db="EMBL/GenBank/DDBJ databases">
        <title>In-depth cultivation of the pig gut microbiome towards novel bacterial diversity and tailored functional studies.</title>
        <authorList>
            <person name="Wylensek D."/>
            <person name="Hitch T.C.A."/>
            <person name="Clavel T."/>
        </authorList>
    </citation>
    <scope>NUCLEOTIDE SEQUENCE [LARGE SCALE GENOMIC DNA]</scope>
    <source>
        <strain evidence="10 11">RF-GAM-744-WT-7</strain>
    </source>
</reference>
<keyword evidence="1 7" id="KW-0812">Transmembrane</keyword>
<evidence type="ECO:0000256" key="6">
    <source>
        <dbReference type="SAM" id="Coils"/>
    </source>
</evidence>
<evidence type="ECO:0000256" key="3">
    <source>
        <dbReference type="ARBA" id="ARBA00023224"/>
    </source>
</evidence>
<feature type="domain" description="HAMP" evidence="9">
    <location>
        <begin position="238"/>
        <end position="290"/>
    </location>
</feature>
<keyword evidence="11" id="KW-1185">Reference proteome</keyword>
<accession>A0A7K0K0W5</accession>
<dbReference type="PROSITE" id="PS50111">
    <property type="entry name" value="CHEMOTAXIS_TRANSDUC_2"/>
    <property type="match status" value="1"/>
</dbReference>
<dbReference type="InterPro" id="IPR003660">
    <property type="entry name" value="HAMP_dom"/>
</dbReference>
<dbReference type="GO" id="GO:0016020">
    <property type="term" value="C:membrane"/>
    <property type="evidence" value="ECO:0007669"/>
    <property type="project" value="InterPro"/>
</dbReference>
<dbReference type="GO" id="GO:0006935">
    <property type="term" value="P:chemotaxis"/>
    <property type="evidence" value="ECO:0007669"/>
    <property type="project" value="InterPro"/>
</dbReference>
<dbReference type="PROSITE" id="PS50885">
    <property type="entry name" value="HAMP"/>
    <property type="match status" value="1"/>
</dbReference>
<feature type="domain" description="Methyl-accepting transducer" evidence="8">
    <location>
        <begin position="302"/>
        <end position="524"/>
    </location>
</feature>